<name>F2PPU4_TRIEC</name>
<feature type="compositionally biased region" description="Low complexity" evidence="1">
    <location>
        <begin position="85"/>
        <end position="110"/>
    </location>
</feature>
<keyword evidence="3" id="KW-1185">Reference proteome</keyword>
<dbReference type="VEuPathDB" id="FungiDB:TEQG_02945"/>
<dbReference type="EMBL" id="DS995730">
    <property type="protein sequence ID" value="EGE03912.1"/>
    <property type="molecule type" value="Genomic_DNA"/>
</dbReference>
<evidence type="ECO:0000256" key="1">
    <source>
        <dbReference type="SAM" id="MobiDB-lite"/>
    </source>
</evidence>
<sequence length="119" mass="12804">MARDGRSQPPGLGLPCSMGKSDPPVQPMQHSVSSIWTDQLGFGFRVGHPVADKRMERRSERQRERERDVGASSLSDGIFKVMHQSRPSASRLSLAVSSSSSSHASSSSPSCAIPAPCLR</sequence>
<gene>
    <name evidence="2" type="ORF">TEQG_02945</name>
</gene>
<dbReference type="eggNOG" id="ENOG502RKAG">
    <property type="taxonomic scope" value="Eukaryota"/>
</dbReference>
<proteinExistence type="predicted"/>
<evidence type="ECO:0000313" key="3">
    <source>
        <dbReference type="Proteomes" id="UP000009169"/>
    </source>
</evidence>
<evidence type="ECO:0000313" key="2">
    <source>
        <dbReference type="EMBL" id="EGE03912.1"/>
    </source>
</evidence>
<feature type="compositionally biased region" description="Basic and acidic residues" evidence="1">
    <location>
        <begin position="50"/>
        <end position="69"/>
    </location>
</feature>
<dbReference type="HOGENOM" id="CLU_2063133_0_0_1"/>
<dbReference type="Proteomes" id="UP000009169">
    <property type="component" value="Unassembled WGS sequence"/>
</dbReference>
<feature type="region of interest" description="Disordered" evidence="1">
    <location>
        <begin position="47"/>
        <end position="119"/>
    </location>
</feature>
<accession>F2PPU4</accession>
<feature type="region of interest" description="Disordered" evidence="1">
    <location>
        <begin position="1"/>
        <end position="31"/>
    </location>
</feature>
<reference evidence="3" key="1">
    <citation type="journal article" date="2012" name="MBio">
        <title>Comparative genome analysis of Trichophyton rubrum and related dermatophytes reveals candidate genes involved in infection.</title>
        <authorList>
            <person name="Martinez D.A."/>
            <person name="Oliver B.G."/>
            <person name="Graeser Y."/>
            <person name="Goldberg J.M."/>
            <person name="Li W."/>
            <person name="Martinez-Rossi N.M."/>
            <person name="Monod M."/>
            <person name="Shelest E."/>
            <person name="Barton R.C."/>
            <person name="Birch E."/>
            <person name="Brakhage A.A."/>
            <person name="Chen Z."/>
            <person name="Gurr S.J."/>
            <person name="Heiman D."/>
            <person name="Heitman J."/>
            <person name="Kosti I."/>
            <person name="Rossi A."/>
            <person name="Saif S."/>
            <person name="Samalova M."/>
            <person name="Saunders C.W."/>
            <person name="Shea T."/>
            <person name="Summerbell R.C."/>
            <person name="Xu J."/>
            <person name="Young S."/>
            <person name="Zeng Q."/>
            <person name="Birren B.W."/>
            <person name="Cuomo C.A."/>
            <person name="White T.C."/>
        </authorList>
    </citation>
    <scope>NUCLEOTIDE SEQUENCE [LARGE SCALE GENOMIC DNA]</scope>
    <source>
        <strain evidence="3">ATCC MYA-4606 / CBS 127.97</strain>
    </source>
</reference>
<dbReference type="AlphaFoldDB" id="F2PPU4"/>
<protein>
    <submittedName>
        <fullName evidence="2">Uncharacterized protein</fullName>
    </submittedName>
</protein>
<organism evidence="2 3">
    <name type="scientific">Trichophyton equinum (strain ATCC MYA-4606 / CBS 127.97)</name>
    <name type="common">Horse ringworm fungus</name>
    <dbReference type="NCBI Taxonomy" id="559882"/>
    <lineage>
        <taxon>Eukaryota</taxon>
        <taxon>Fungi</taxon>
        <taxon>Dikarya</taxon>
        <taxon>Ascomycota</taxon>
        <taxon>Pezizomycotina</taxon>
        <taxon>Eurotiomycetes</taxon>
        <taxon>Eurotiomycetidae</taxon>
        <taxon>Onygenales</taxon>
        <taxon>Arthrodermataceae</taxon>
        <taxon>Trichophyton</taxon>
    </lineage>
</organism>